<organism evidence="6 7">
    <name type="scientific">Beauveria asiatica</name>
    <dbReference type="NCBI Taxonomy" id="1069075"/>
    <lineage>
        <taxon>Eukaryota</taxon>
        <taxon>Fungi</taxon>
        <taxon>Dikarya</taxon>
        <taxon>Ascomycota</taxon>
        <taxon>Pezizomycotina</taxon>
        <taxon>Sordariomycetes</taxon>
        <taxon>Hypocreomycetidae</taxon>
        <taxon>Hypocreales</taxon>
        <taxon>Cordycipitaceae</taxon>
        <taxon>Beauveria</taxon>
    </lineage>
</organism>
<dbReference type="InterPro" id="IPR025742">
    <property type="entry name" value="CSTF2_hinge"/>
</dbReference>
<feature type="region of interest" description="Disordered" evidence="4">
    <location>
        <begin position="1"/>
        <end position="39"/>
    </location>
</feature>
<dbReference type="GO" id="GO:0003729">
    <property type="term" value="F:mRNA binding"/>
    <property type="evidence" value="ECO:0007669"/>
    <property type="project" value="TreeGrafter"/>
</dbReference>
<evidence type="ECO:0000256" key="2">
    <source>
        <dbReference type="ARBA" id="ARBA00023242"/>
    </source>
</evidence>
<dbReference type="Pfam" id="PF14327">
    <property type="entry name" value="CSTF2_hinge"/>
    <property type="match status" value="1"/>
</dbReference>
<comment type="subcellular location">
    <subcellularLocation>
        <location evidence="1">Nucleus</location>
    </subcellularLocation>
</comment>
<dbReference type="GO" id="GO:0031124">
    <property type="term" value="P:mRNA 3'-end processing"/>
    <property type="evidence" value="ECO:0007669"/>
    <property type="project" value="InterPro"/>
</dbReference>
<dbReference type="Pfam" id="PF14304">
    <property type="entry name" value="CSTF_C"/>
    <property type="match status" value="1"/>
</dbReference>
<dbReference type="Gene3D" id="1.25.40.630">
    <property type="match status" value="1"/>
</dbReference>
<proteinExistence type="predicted"/>
<dbReference type="Gene3D" id="1.10.20.70">
    <property type="entry name" value="Transcription termination and cleavage factor, C-terminal domain"/>
    <property type="match status" value="1"/>
</dbReference>
<dbReference type="Gene3D" id="3.30.70.330">
    <property type="match status" value="1"/>
</dbReference>
<comment type="caution">
    <text evidence="6">The sequence shown here is derived from an EMBL/GenBank/DDBJ whole genome shotgun (WGS) entry which is preliminary data.</text>
</comment>
<reference evidence="6 7" key="1">
    <citation type="submission" date="2020-02" db="EMBL/GenBank/DDBJ databases">
        <title>Comparative genomics of the hypocrealean fungal genus Beauvera.</title>
        <authorList>
            <person name="Showalter D.N."/>
            <person name="Bushley K.E."/>
            <person name="Rehner S.A."/>
        </authorList>
    </citation>
    <scope>NUCLEOTIDE SEQUENCE [LARGE SCALE GENOMIC DNA]</scope>
    <source>
        <strain evidence="6 7">ARSEF4384</strain>
    </source>
</reference>
<keyword evidence="7" id="KW-1185">Reference proteome</keyword>
<dbReference type="EMBL" id="JAAHCF010000041">
    <property type="protein sequence ID" value="KAK8149669.1"/>
    <property type="molecule type" value="Genomic_DNA"/>
</dbReference>
<gene>
    <name evidence="6" type="ORF">G3M48_006097</name>
</gene>
<dbReference type="InterPro" id="IPR038192">
    <property type="entry name" value="CSTF_C_sf"/>
</dbReference>
<dbReference type="InterPro" id="IPR012677">
    <property type="entry name" value="Nucleotide-bd_a/b_plait_sf"/>
</dbReference>
<protein>
    <recommendedName>
        <fullName evidence="5">RRM domain-containing protein</fullName>
    </recommendedName>
</protein>
<name>A0AAW0S4V9_9HYPO</name>
<dbReference type="SMART" id="SM00360">
    <property type="entry name" value="RRM"/>
    <property type="match status" value="1"/>
</dbReference>
<evidence type="ECO:0000256" key="1">
    <source>
        <dbReference type="ARBA" id="ARBA00004123"/>
    </source>
</evidence>
<evidence type="ECO:0000256" key="4">
    <source>
        <dbReference type="SAM" id="MobiDB-lite"/>
    </source>
</evidence>
<sequence length="362" mass="38862">MDNAQQQPRQTLISSYRDEQRGPARRATRTSATSTVRQLDSSPVAQFDLHLRVAGAKVQQRIYPGLEAKGQNKMSTRPPSRVVFVGNIPYGLSEEQITDIFSDAGKVERFRLVYDAETGRPKGFGFAEYPDTDSASSAVRNLNDHEIMGRKLRVDFSHEQKVADDDYTPNATTTLNGAAHMAQPASSLPPLPPGKDIPPGLTCTDAISRTLNTLPPAQLLDILTQMKALASSDPQRATELLQQAPQLSYAVFQALLLMGLVSPEAIQSVVEPGIAPSAPPVQQPPVGYGAVPGYPQVAATNTPPIGGAGMPFAAPAAAAGQDTEGLMRALMELPQAQIDMLPESERQQVMALRSAFVGQGRR</sequence>
<dbReference type="GO" id="GO:0005847">
    <property type="term" value="C:mRNA cleavage and polyadenylation specificity factor complex"/>
    <property type="evidence" value="ECO:0007669"/>
    <property type="project" value="TreeGrafter"/>
</dbReference>
<dbReference type="InterPro" id="IPR000504">
    <property type="entry name" value="RRM_dom"/>
</dbReference>
<dbReference type="InterPro" id="IPR026896">
    <property type="entry name" value="CSTF_C"/>
</dbReference>
<dbReference type="PANTHER" id="PTHR45735">
    <property type="entry name" value="CLEAVAGE STIMULATION FACTOR SUBUNIT 2"/>
    <property type="match status" value="1"/>
</dbReference>
<evidence type="ECO:0000259" key="5">
    <source>
        <dbReference type="PROSITE" id="PS50102"/>
    </source>
</evidence>
<accession>A0AAW0S4V9</accession>
<evidence type="ECO:0000256" key="3">
    <source>
        <dbReference type="PROSITE-ProRule" id="PRU00176"/>
    </source>
</evidence>
<dbReference type="AlphaFoldDB" id="A0AAW0S4V9"/>
<feature type="domain" description="RRM" evidence="5">
    <location>
        <begin position="81"/>
        <end position="159"/>
    </location>
</feature>
<dbReference type="PANTHER" id="PTHR45735:SF2">
    <property type="entry name" value="CLEAVAGE STIMULATION FACTOR SUBUNIT 2"/>
    <property type="match status" value="1"/>
</dbReference>
<dbReference type="SUPFAM" id="SSF54928">
    <property type="entry name" value="RNA-binding domain, RBD"/>
    <property type="match status" value="1"/>
</dbReference>
<dbReference type="CDD" id="cd12398">
    <property type="entry name" value="RRM_CSTF2_RNA15_like"/>
    <property type="match status" value="1"/>
</dbReference>
<feature type="compositionally biased region" description="Polar residues" evidence="4">
    <location>
        <begin position="1"/>
        <end position="14"/>
    </location>
</feature>
<dbReference type="InterPro" id="IPR035979">
    <property type="entry name" value="RBD_domain_sf"/>
</dbReference>
<dbReference type="Proteomes" id="UP001397290">
    <property type="component" value="Unassembled WGS sequence"/>
</dbReference>
<keyword evidence="3" id="KW-0694">RNA-binding</keyword>
<evidence type="ECO:0000313" key="6">
    <source>
        <dbReference type="EMBL" id="KAK8149669.1"/>
    </source>
</evidence>
<keyword evidence="2" id="KW-0539">Nucleus</keyword>
<dbReference type="Pfam" id="PF00076">
    <property type="entry name" value="RRM_1"/>
    <property type="match status" value="1"/>
</dbReference>
<evidence type="ECO:0000313" key="7">
    <source>
        <dbReference type="Proteomes" id="UP001397290"/>
    </source>
</evidence>
<dbReference type="PROSITE" id="PS50102">
    <property type="entry name" value="RRM"/>
    <property type="match status" value="1"/>
</dbReference>